<name>A0A9P0GDW3_9CUCU</name>
<dbReference type="EMBL" id="OV651816">
    <property type="protein sequence ID" value="CAH1109833.1"/>
    <property type="molecule type" value="Genomic_DNA"/>
</dbReference>
<evidence type="ECO:0000256" key="14">
    <source>
        <dbReference type="SAM" id="MobiDB-lite"/>
    </source>
</evidence>
<protein>
    <recommendedName>
        <fullName evidence="3">non-specific serine/threonine protein kinase</fullName>
        <ecNumber evidence="3">2.7.11.1</ecNumber>
    </recommendedName>
</protein>
<evidence type="ECO:0000256" key="4">
    <source>
        <dbReference type="ARBA" id="ARBA00022454"/>
    </source>
</evidence>
<comment type="catalytic activity">
    <reaction evidence="12">
        <text>L-seryl-[protein] + ATP = O-phospho-L-seryl-[protein] + ADP + H(+)</text>
        <dbReference type="Rhea" id="RHEA:17989"/>
        <dbReference type="Rhea" id="RHEA-COMP:9863"/>
        <dbReference type="Rhea" id="RHEA-COMP:11604"/>
        <dbReference type="ChEBI" id="CHEBI:15378"/>
        <dbReference type="ChEBI" id="CHEBI:29999"/>
        <dbReference type="ChEBI" id="CHEBI:30616"/>
        <dbReference type="ChEBI" id="CHEBI:83421"/>
        <dbReference type="ChEBI" id="CHEBI:456216"/>
        <dbReference type="EC" id="2.7.11.1"/>
    </reaction>
</comment>
<dbReference type="EC" id="2.7.11.1" evidence="3"/>
<gene>
    <name evidence="16" type="ORF">PSYICH_LOCUS10640</name>
</gene>
<evidence type="ECO:0000313" key="16">
    <source>
        <dbReference type="EMBL" id="CAH1109833.1"/>
    </source>
</evidence>
<dbReference type="InterPro" id="IPR000719">
    <property type="entry name" value="Prot_kinase_dom"/>
</dbReference>
<dbReference type="AlphaFoldDB" id="A0A9P0GDW3"/>
<feature type="compositionally biased region" description="Basic and acidic residues" evidence="14">
    <location>
        <begin position="245"/>
        <end position="258"/>
    </location>
</feature>
<dbReference type="OrthoDB" id="21018at2759"/>
<dbReference type="InterPro" id="IPR017441">
    <property type="entry name" value="Protein_kinase_ATP_BS"/>
</dbReference>
<comment type="subcellular location">
    <subcellularLocation>
        <location evidence="1">Chromosome</location>
    </subcellularLocation>
    <subcellularLocation>
        <location evidence="2">Cytoplasm</location>
    </subcellularLocation>
</comment>
<dbReference type="GO" id="GO:0072354">
    <property type="term" value="F:histone H3T3 kinase activity"/>
    <property type="evidence" value="ECO:0007669"/>
    <property type="project" value="TreeGrafter"/>
</dbReference>
<dbReference type="InterPro" id="IPR024604">
    <property type="entry name" value="GSG2_C"/>
</dbReference>
<evidence type="ECO:0000259" key="15">
    <source>
        <dbReference type="PROSITE" id="PS50011"/>
    </source>
</evidence>
<dbReference type="PROSITE" id="PS50011">
    <property type="entry name" value="PROTEIN_KINASE_DOM"/>
    <property type="match status" value="1"/>
</dbReference>
<evidence type="ECO:0000256" key="9">
    <source>
        <dbReference type="ARBA" id="ARBA00022777"/>
    </source>
</evidence>
<dbReference type="GO" id="GO:0000278">
    <property type="term" value="P:mitotic cell cycle"/>
    <property type="evidence" value="ECO:0007669"/>
    <property type="project" value="TreeGrafter"/>
</dbReference>
<dbReference type="Pfam" id="PF12330">
    <property type="entry name" value="Haspin_kinase"/>
    <property type="match status" value="1"/>
</dbReference>
<evidence type="ECO:0000256" key="11">
    <source>
        <dbReference type="ARBA" id="ARBA00047899"/>
    </source>
</evidence>
<evidence type="ECO:0000256" key="1">
    <source>
        <dbReference type="ARBA" id="ARBA00004286"/>
    </source>
</evidence>
<evidence type="ECO:0000256" key="5">
    <source>
        <dbReference type="ARBA" id="ARBA00022490"/>
    </source>
</evidence>
<dbReference type="GO" id="GO:0035556">
    <property type="term" value="P:intracellular signal transduction"/>
    <property type="evidence" value="ECO:0007669"/>
    <property type="project" value="TreeGrafter"/>
</dbReference>
<dbReference type="PANTHER" id="PTHR24419">
    <property type="entry name" value="INTERLEUKIN-1 RECEPTOR-ASSOCIATED KINASE"/>
    <property type="match status" value="1"/>
</dbReference>
<accession>A0A9P0GDW3</accession>
<evidence type="ECO:0000256" key="8">
    <source>
        <dbReference type="ARBA" id="ARBA00022741"/>
    </source>
</evidence>
<comment type="catalytic activity">
    <reaction evidence="11">
        <text>L-threonyl-[protein] + ATP = O-phospho-L-threonyl-[protein] + ADP + H(+)</text>
        <dbReference type="Rhea" id="RHEA:46608"/>
        <dbReference type="Rhea" id="RHEA-COMP:11060"/>
        <dbReference type="Rhea" id="RHEA-COMP:11605"/>
        <dbReference type="ChEBI" id="CHEBI:15378"/>
        <dbReference type="ChEBI" id="CHEBI:30013"/>
        <dbReference type="ChEBI" id="CHEBI:30616"/>
        <dbReference type="ChEBI" id="CHEBI:61977"/>
        <dbReference type="ChEBI" id="CHEBI:456216"/>
        <dbReference type="EC" id="2.7.11.1"/>
    </reaction>
</comment>
<dbReference type="SMART" id="SM01331">
    <property type="entry name" value="DUF3635"/>
    <property type="match status" value="1"/>
</dbReference>
<dbReference type="SMART" id="SM00220">
    <property type="entry name" value="S_TKc"/>
    <property type="match status" value="1"/>
</dbReference>
<evidence type="ECO:0000256" key="2">
    <source>
        <dbReference type="ARBA" id="ARBA00004496"/>
    </source>
</evidence>
<keyword evidence="7" id="KW-0808">Transferase</keyword>
<sequence>MAPQMKKIKTYGPSNTSLVNNSVDAFNVLFSNHKRKTIIKKKRKKMEHLTKELLTRPKFTSGLTNDSFQISMNDTFDKVKQSVNKSKSLNKSEVGRFISEDITIHSPILLRRRKNFLDSSNSLQISEISDSYEKTHLKILKGPSEDKIDGSLEIEVLENKQYLSSLSYINVEKTENSLKISNSLNCSKLGASIDTFSKHLAHCSTPVSQFKHPNLINQTVSPAKINSLVHEESSMFHTQSKNLNKTENRSMDRNKYVESESSDNNTPQKRKSFITLRKRKILKTNVQDVKNKSLRKYLTSTLPSSSYFEKNLESFNDSEKQGFALTTSLDSFAKFENKIAYISKKLDSKDNFVTKRRAISKEIFESNDLSFGLENGKYLETNKKIEKEIENKKKMFIELQRLPLISTNSSTKLESDFEKFYSHNISSELADTKLENKTDNSLEKFEQFYTSNYICSQNSDQCAEISFLTSKKTSAQCDSLEANRDEFEKFYVSHYSCKEDTIQKNIIIKDLRVNIIKESLRAQKNKNILGVSNDLNTDNIEKEIINETDNIENTNGVPRSNDEIIDLTDSTVENIEPQGNLTNGSGHNNRILRIELTRNNFSDLMTAPTNDSDSTVKCIMSNNTSTNYEDHYDICNFPLPTVEDIGADQEKFFNLVDEESLDVIESSYIESQLLDKSKKKTTKNSLRSKTSAGGTKCEKLQTSSEITPNKSTKSGTIQNLHHSSITTTSLCQKIVNNSCGIIDRSRVSRNTVFDKGSFKMPKSPPIHLKGGKSWKRSMSIYRNSIGGFSKEDGRNSYLAKTCPKGKLTRLSNQRSRRLSICLVPMLIIDLEKTIQNPLVEYALSNSYVPDQIIEGSLEDSFRCLSLNHVNTLNKKSQLDQVPISAKDIVLRKCGQTEPLEFSKCFPDSILSNCQKIGEGVFGEVFLFRNPKGGTSVIKIVPVEGDLIVNGERQKKFEEVLSEIIITMELSNLRNNKRNGIPAFTEVQKIQCVQGKYPEKLVFLWDEFDETRHSENDCPDMFRNDQLYIVFQMAYGGKDLESFEFNNAMQAYSMFQQVAIGLAVAEEELHFEHRDLHWGNVLVSAVETNKIASFNLNNRNYELPTQGVEVAIIDFTLSRIEHNGVVIFNDLSMDPDLFVAEGDYQFDIYRLMQDKNRNNWKDFEPFTNLLWLHYILDKAIRALRYKNIKSKKHRDYIGKLKMLKENVLCYHNVKEFVFAKLLEIM</sequence>
<organism evidence="16 17">
    <name type="scientific">Psylliodes chrysocephalus</name>
    <dbReference type="NCBI Taxonomy" id="3402493"/>
    <lineage>
        <taxon>Eukaryota</taxon>
        <taxon>Metazoa</taxon>
        <taxon>Ecdysozoa</taxon>
        <taxon>Arthropoda</taxon>
        <taxon>Hexapoda</taxon>
        <taxon>Insecta</taxon>
        <taxon>Pterygota</taxon>
        <taxon>Neoptera</taxon>
        <taxon>Endopterygota</taxon>
        <taxon>Coleoptera</taxon>
        <taxon>Polyphaga</taxon>
        <taxon>Cucujiformia</taxon>
        <taxon>Chrysomeloidea</taxon>
        <taxon>Chrysomelidae</taxon>
        <taxon>Galerucinae</taxon>
        <taxon>Alticini</taxon>
        <taxon>Psylliodes</taxon>
    </lineage>
</organism>
<feature type="domain" description="Protein kinase" evidence="15">
    <location>
        <begin position="910"/>
        <end position="1224"/>
    </location>
</feature>
<dbReference type="PROSITE" id="PS00107">
    <property type="entry name" value="PROTEIN_KINASE_ATP"/>
    <property type="match status" value="1"/>
</dbReference>
<dbReference type="Gene3D" id="3.30.200.20">
    <property type="entry name" value="Phosphorylase Kinase, domain 1"/>
    <property type="match status" value="1"/>
</dbReference>
<feature type="region of interest" description="Disordered" evidence="14">
    <location>
        <begin position="245"/>
        <end position="269"/>
    </location>
</feature>
<evidence type="ECO:0000256" key="12">
    <source>
        <dbReference type="ARBA" id="ARBA00048679"/>
    </source>
</evidence>
<evidence type="ECO:0000256" key="10">
    <source>
        <dbReference type="ARBA" id="ARBA00022840"/>
    </source>
</evidence>
<feature type="region of interest" description="Disordered" evidence="14">
    <location>
        <begin position="679"/>
        <end position="718"/>
    </location>
</feature>
<keyword evidence="8 13" id="KW-0547">Nucleotide-binding</keyword>
<evidence type="ECO:0000256" key="3">
    <source>
        <dbReference type="ARBA" id="ARBA00012513"/>
    </source>
</evidence>
<keyword evidence="6" id="KW-0723">Serine/threonine-protein kinase</keyword>
<keyword evidence="10 13" id="KW-0067">ATP-binding</keyword>
<dbReference type="GO" id="GO:0005737">
    <property type="term" value="C:cytoplasm"/>
    <property type="evidence" value="ECO:0007669"/>
    <property type="project" value="UniProtKB-SubCell"/>
</dbReference>
<dbReference type="GO" id="GO:0005524">
    <property type="term" value="F:ATP binding"/>
    <property type="evidence" value="ECO:0007669"/>
    <property type="project" value="UniProtKB-UniRule"/>
</dbReference>
<evidence type="ECO:0000256" key="6">
    <source>
        <dbReference type="ARBA" id="ARBA00022527"/>
    </source>
</evidence>
<dbReference type="GO" id="GO:0005634">
    <property type="term" value="C:nucleus"/>
    <property type="evidence" value="ECO:0007669"/>
    <property type="project" value="TreeGrafter"/>
</dbReference>
<dbReference type="FunFam" id="1.10.510.10:FF:000401">
    <property type="entry name" value="serine/threonine-protein kinase haspin"/>
    <property type="match status" value="1"/>
</dbReference>
<keyword evidence="9" id="KW-0418">Kinase</keyword>
<feature type="compositionally biased region" description="Polar residues" evidence="14">
    <location>
        <begin position="683"/>
        <end position="693"/>
    </location>
</feature>
<dbReference type="Proteomes" id="UP001153636">
    <property type="component" value="Chromosome 4"/>
</dbReference>
<keyword evidence="4" id="KW-0158">Chromosome</keyword>
<feature type="compositionally biased region" description="Polar residues" evidence="14">
    <location>
        <begin position="700"/>
        <end position="718"/>
    </location>
</feature>
<evidence type="ECO:0000313" key="17">
    <source>
        <dbReference type="Proteomes" id="UP001153636"/>
    </source>
</evidence>
<keyword evidence="5" id="KW-0963">Cytoplasm</keyword>
<dbReference type="Gene3D" id="1.10.510.10">
    <property type="entry name" value="Transferase(Phosphotransferase) domain 1"/>
    <property type="match status" value="1"/>
</dbReference>
<evidence type="ECO:0000256" key="7">
    <source>
        <dbReference type="ARBA" id="ARBA00022679"/>
    </source>
</evidence>
<dbReference type="PANTHER" id="PTHR24419:SF18">
    <property type="entry name" value="SERINE_THREONINE-PROTEIN KINASE HASPIN"/>
    <property type="match status" value="1"/>
</dbReference>
<feature type="binding site" evidence="13">
    <location>
        <position position="938"/>
    </location>
    <ligand>
        <name>ATP</name>
        <dbReference type="ChEBI" id="CHEBI:30616"/>
    </ligand>
</feature>
<dbReference type="GO" id="GO:0005694">
    <property type="term" value="C:chromosome"/>
    <property type="evidence" value="ECO:0007669"/>
    <property type="project" value="UniProtKB-SubCell"/>
</dbReference>
<dbReference type="SUPFAM" id="SSF56112">
    <property type="entry name" value="Protein kinase-like (PK-like)"/>
    <property type="match status" value="1"/>
</dbReference>
<dbReference type="InterPro" id="IPR011009">
    <property type="entry name" value="Kinase-like_dom_sf"/>
</dbReference>
<keyword evidence="17" id="KW-1185">Reference proteome</keyword>
<proteinExistence type="predicted"/>
<evidence type="ECO:0000256" key="13">
    <source>
        <dbReference type="PROSITE-ProRule" id="PRU10141"/>
    </source>
</evidence>
<reference evidence="16" key="1">
    <citation type="submission" date="2022-01" db="EMBL/GenBank/DDBJ databases">
        <authorList>
            <person name="King R."/>
        </authorList>
    </citation>
    <scope>NUCLEOTIDE SEQUENCE</scope>
</reference>